<name>A0A9D4FD34_DREPO</name>
<dbReference type="Proteomes" id="UP000828390">
    <property type="component" value="Unassembled WGS sequence"/>
</dbReference>
<proteinExistence type="predicted"/>
<dbReference type="EMBL" id="JAIWYP010000007">
    <property type="protein sequence ID" value="KAH3796540.1"/>
    <property type="molecule type" value="Genomic_DNA"/>
</dbReference>
<sequence length="56" mass="6367">METTEYYVPDNCSCGVLQSWTFIAQSAGSLTLQVWQHDDSQQYTIRGANYFTVPSK</sequence>
<dbReference type="AlphaFoldDB" id="A0A9D4FD34"/>
<gene>
    <name evidence="1" type="ORF">DPMN_150109</name>
</gene>
<comment type="caution">
    <text evidence="1">The sequence shown here is derived from an EMBL/GenBank/DDBJ whole genome shotgun (WGS) entry which is preliminary data.</text>
</comment>
<accession>A0A9D4FD34</accession>
<protein>
    <submittedName>
        <fullName evidence="1">Uncharacterized protein</fullName>
    </submittedName>
</protein>
<reference evidence="1" key="2">
    <citation type="submission" date="2020-11" db="EMBL/GenBank/DDBJ databases">
        <authorList>
            <person name="McCartney M.A."/>
            <person name="Auch B."/>
            <person name="Kono T."/>
            <person name="Mallez S."/>
            <person name="Becker A."/>
            <person name="Gohl D.M."/>
            <person name="Silverstein K.A.T."/>
            <person name="Koren S."/>
            <person name="Bechman K.B."/>
            <person name="Herman A."/>
            <person name="Abrahante J.E."/>
            <person name="Garbe J."/>
        </authorList>
    </citation>
    <scope>NUCLEOTIDE SEQUENCE</scope>
    <source>
        <strain evidence="1">Duluth1</strain>
        <tissue evidence="1">Whole animal</tissue>
    </source>
</reference>
<keyword evidence="2" id="KW-1185">Reference proteome</keyword>
<evidence type="ECO:0000313" key="2">
    <source>
        <dbReference type="Proteomes" id="UP000828390"/>
    </source>
</evidence>
<reference evidence="1" key="1">
    <citation type="journal article" date="2019" name="bioRxiv">
        <title>The Genome of the Zebra Mussel, Dreissena polymorpha: A Resource for Invasive Species Research.</title>
        <authorList>
            <person name="McCartney M.A."/>
            <person name="Auch B."/>
            <person name="Kono T."/>
            <person name="Mallez S."/>
            <person name="Zhang Y."/>
            <person name="Obille A."/>
            <person name="Becker A."/>
            <person name="Abrahante J.E."/>
            <person name="Garbe J."/>
            <person name="Badalamenti J.P."/>
            <person name="Herman A."/>
            <person name="Mangelson H."/>
            <person name="Liachko I."/>
            <person name="Sullivan S."/>
            <person name="Sone E.D."/>
            <person name="Koren S."/>
            <person name="Silverstein K.A.T."/>
            <person name="Beckman K.B."/>
            <person name="Gohl D.M."/>
        </authorList>
    </citation>
    <scope>NUCLEOTIDE SEQUENCE</scope>
    <source>
        <strain evidence="1">Duluth1</strain>
        <tissue evidence="1">Whole animal</tissue>
    </source>
</reference>
<evidence type="ECO:0000313" key="1">
    <source>
        <dbReference type="EMBL" id="KAH3796540.1"/>
    </source>
</evidence>
<organism evidence="1 2">
    <name type="scientific">Dreissena polymorpha</name>
    <name type="common">Zebra mussel</name>
    <name type="synonym">Mytilus polymorpha</name>
    <dbReference type="NCBI Taxonomy" id="45954"/>
    <lineage>
        <taxon>Eukaryota</taxon>
        <taxon>Metazoa</taxon>
        <taxon>Spiralia</taxon>
        <taxon>Lophotrochozoa</taxon>
        <taxon>Mollusca</taxon>
        <taxon>Bivalvia</taxon>
        <taxon>Autobranchia</taxon>
        <taxon>Heteroconchia</taxon>
        <taxon>Euheterodonta</taxon>
        <taxon>Imparidentia</taxon>
        <taxon>Neoheterodontei</taxon>
        <taxon>Myida</taxon>
        <taxon>Dreissenoidea</taxon>
        <taxon>Dreissenidae</taxon>
        <taxon>Dreissena</taxon>
    </lineage>
</organism>